<keyword evidence="2" id="KW-1133">Transmembrane helix</keyword>
<dbReference type="HOGENOM" id="CLU_035211_4_1_0"/>
<dbReference type="Pfam" id="PF04536">
    <property type="entry name" value="TPM_phosphatase"/>
    <property type="match status" value="1"/>
</dbReference>
<keyword evidence="2" id="KW-0812">Transmembrane</keyword>
<feature type="domain" description="TPM" evidence="3">
    <location>
        <begin position="1"/>
        <end position="46"/>
    </location>
</feature>
<name>A0A081BN61_9BACT</name>
<feature type="region of interest" description="Disordered" evidence="1">
    <location>
        <begin position="219"/>
        <end position="253"/>
    </location>
</feature>
<feature type="compositionally biased region" description="Low complexity" evidence="1">
    <location>
        <begin position="224"/>
        <end position="237"/>
    </location>
</feature>
<organism evidence="4">
    <name type="scientific">Candidatus Moduliflexus flocculans</name>
    <dbReference type="NCBI Taxonomy" id="1499966"/>
    <lineage>
        <taxon>Bacteria</taxon>
        <taxon>Candidatus Moduliflexota</taxon>
        <taxon>Candidatus Moduliflexia</taxon>
        <taxon>Candidatus Moduliflexales</taxon>
        <taxon>Candidatus Moduliflexaceae</taxon>
    </lineage>
</organism>
<feature type="transmembrane region" description="Helical" evidence="2">
    <location>
        <begin position="84"/>
        <end position="102"/>
    </location>
</feature>
<dbReference type="STRING" id="1499966.U14_03073"/>
<reference evidence="4" key="1">
    <citation type="journal article" date="2015" name="PeerJ">
        <title>First genomic representation of candidate bacterial phylum KSB3 points to enhanced environmental sensing as a trigger of wastewater bulking.</title>
        <authorList>
            <person name="Sekiguchi Y."/>
            <person name="Ohashi A."/>
            <person name="Parks D.H."/>
            <person name="Yamauchi T."/>
            <person name="Tyson G.W."/>
            <person name="Hugenholtz P."/>
        </authorList>
    </citation>
    <scope>NUCLEOTIDE SEQUENCE [LARGE SCALE GENOMIC DNA]</scope>
</reference>
<dbReference type="AlphaFoldDB" id="A0A081BN61"/>
<evidence type="ECO:0000313" key="5">
    <source>
        <dbReference type="Proteomes" id="UP000030700"/>
    </source>
</evidence>
<feature type="compositionally biased region" description="Gly residues" evidence="1">
    <location>
        <begin position="238"/>
        <end position="253"/>
    </location>
</feature>
<keyword evidence="2" id="KW-0472">Membrane</keyword>
<dbReference type="PANTHER" id="PTHR30373:SF2">
    <property type="entry name" value="UPF0603 PROTEIN YGCG"/>
    <property type="match status" value="1"/>
</dbReference>
<evidence type="ECO:0000256" key="1">
    <source>
        <dbReference type="SAM" id="MobiDB-lite"/>
    </source>
</evidence>
<protein>
    <recommendedName>
        <fullName evidence="3">TPM domain-containing protein</fullName>
    </recommendedName>
</protein>
<dbReference type="PANTHER" id="PTHR30373">
    <property type="entry name" value="UPF0603 PROTEIN YGCG"/>
    <property type="match status" value="1"/>
</dbReference>
<sequence length="253" mass="28473">MRIEVGAGYGNSLDAVIEGIIQEFFLPEFKREKYSRGIYHGTREVISRLTGKRPEDQRSFLLKIQETASMWYGAFLDLPPEARVGGGVVGGLLSLFSMIFGGRHYLRYRKRYCPNCHAEMSRLDEIADDRYLNDGERKEESINSVDYDVWHCPACGTQTIDAYNNWFSSYKKCPQCQRRTMMVNRTTIESPTYTSTGTGREIRNCKHCAYHHESTYTIPRLEKSNNSNSSSSNSSGSSFGGGRSSGGGASGSW</sequence>
<evidence type="ECO:0000313" key="4">
    <source>
        <dbReference type="EMBL" id="GAK51827.1"/>
    </source>
</evidence>
<accession>A0A081BN61</accession>
<evidence type="ECO:0000256" key="2">
    <source>
        <dbReference type="SAM" id="Phobius"/>
    </source>
</evidence>
<dbReference type="Proteomes" id="UP000030700">
    <property type="component" value="Unassembled WGS sequence"/>
</dbReference>
<dbReference type="InterPro" id="IPR007621">
    <property type="entry name" value="TPM_dom"/>
</dbReference>
<dbReference type="EMBL" id="DF820457">
    <property type="protein sequence ID" value="GAK51827.1"/>
    <property type="molecule type" value="Genomic_DNA"/>
</dbReference>
<keyword evidence="5" id="KW-1185">Reference proteome</keyword>
<gene>
    <name evidence="4" type="ORF">U14_03073</name>
</gene>
<proteinExistence type="predicted"/>
<evidence type="ECO:0000259" key="3">
    <source>
        <dbReference type="Pfam" id="PF04536"/>
    </source>
</evidence>
<dbReference type="Gene3D" id="3.10.310.50">
    <property type="match status" value="1"/>
</dbReference>